<dbReference type="GeneID" id="121397873"/>
<dbReference type="OrthoDB" id="9904962at2759"/>
<sequence length="553" mass="63877">MKRTMESSRKIVGISSRCPQDQFQWMIDMLTSHLSELVSEVKYLPITNENSDEWKKEVKRYSIGILYHSLKHGRINITDVEGSLYDKELSYMSQCLDKENVMVVLDDLDHAKVEEKERILRTQPSIKDCSSLLLLIANKDKQSDFLSQIDAISQLLNRVKHQSSMGNFPAKNHGRSKQTHSSDDGASLESSRKNLKLDIPCSQKHSVGVFSRCAKINYKWLVVKLESKAFGSLVKEVHAVEISNDVSHFLSAVNNCTFAILYHSQNHGRLNIIGVPDSLYDRELKTLFQSFGKKKVIVVIDDLKDSSAEVKRNILHEQKSIEQFSQELLLFSETEKARINTSDTVYSKLEKLKQILETSCDFTENRAQPRMSPVAAECVSAQQLMLEDLKKEMSNQTQQIKDLKNGMSNQTQHIVDLKKEMSNKTQHIEDLKKEMSNQTQHIEDLKKEMSNQTQHIENLKKEMSNKTQHIEDLKKEMSNQTQHIENLKKEMSNKTQHIEDLKKEMSNQTQHIEDLKKEMSNKTQKTEELKKELPNQAQQIDKLNKEDFQQSQL</sequence>
<organism evidence="2 3">
    <name type="scientific">Xenopus laevis</name>
    <name type="common">African clawed frog</name>
    <dbReference type="NCBI Taxonomy" id="8355"/>
    <lineage>
        <taxon>Eukaryota</taxon>
        <taxon>Metazoa</taxon>
        <taxon>Chordata</taxon>
        <taxon>Craniata</taxon>
        <taxon>Vertebrata</taxon>
        <taxon>Euteleostomi</taxon>
        <taxon>Amphibia</taxon>
        <taxon>Batrachia</taxon>
        <taxon>Anura</taxon>
        <taxon>Pipoidea</taxon>
        <taxon>Pipidae</taxon>
        <taxon>Xenopodinae</taxon>
        <taxon>Xenopus</taxon>
        <taxon>Xenopus</taxon>
    </lineage>
</organism>
<evidence type="ECO:0000313" key="2">
    <source>
        <dbReference type="Proteomes" id="UP000186698"/>
    </source>
</evidence>
<dbReference type="Proteomes" id="UP000186698">
    <property type="component" value="Chromosome 9_10L"/>
</dbReference>
<dbReference type="KEGG" id="xla:121397873"/>
<protein>
    <submittedName>
        <fullName evidence="3">Golgin subfamily A member 6-like protein 7 isoform X1</fullName>
    </submittedName>
</protein>
<evidence type="ECO:0000256" key="1">
    <source>
        <dbReference type="SAM" id="MobiDB-lite"/>
    </source>
</evidence>
<dbReference type="SUPFAM" id="SSF58104">
    <property type="entry name" value="Methyl-accepting chemotaxis protein (MCP) signaling domain"/>
    <property type="match status" value="1"/>
</dbReference>
<dbReference type="AlphaFoldDB" id="A0A8J1LRT6"/>
<name>A0A8J1LRT6_XENLA</name>
<dbReference type="RefSeq" id="XP_041431791.1">
    <property type="nucleotide sequence ID" value="XM_041575857.1"/>
</dbReference>
<reference evidence="3" key="1">
    <citation type="submission" date="2025-08" db="UniProtKB">
        <authorList>
            <consortium name="RefSeq"/>
        </authorList>
    </citation>
    <scope>IDENTIFICATION</scope>
    <source>
        <strain evidence="3">J_2021</strain>
        <tissue evidence="3">Erythrocytes</tissue>
    </source>
</reference>
<feature type="compositionally biased region" description="Basic and acidic residues" evidence="1">
    <location>
        <begin position="542"/>
        <end position="553"/>
    </location>
</feature>
<dbReference type="Gene3D" id="1.10.287.1490">
    <property type="match status" value="1"/>
</dbReference>
<evidence type="ECO:0000313" key="3">
    <source>
        <dbReference type="RefSeq" id="XP_041431791.1"/>
    </source>
</evidence>
<keyword evidence="2" id="KW-1185">Reference proteome</keyword>
<gene>
    <name evidence="3" type="primary">LOC121397873</name>
</gene>
<feature type="region of interest" description="Disordered" evidence="1">
    <location>
        <begin position="504"/>
        <end position="553"/>
    </location>
</feature>
<feature type="region of interest" description="Disordered" evidence="1">
    <location>
        <begin position="166"/>
        <end position="188"/>
    </location>
</feature>
<proteinExistence type="predicted"/>
<accession>A0A8J1LRT6</accession>
<feature type="compositionally biased region" description="Basic and acidic residues" evidence="1">
    <location>
        <begin position="504"/>
        <end position="533"/>
    </location>
</feature>